<gene>
    <name evidence="1" type="ORF">GLOTRDRAFT_129144</name>
</gene>
<dbReference type="OMA" id="IIRYSIR"/>
<protein>
    <submittedName>
        <fullName evidence="1">Uncharacterized protein</fullName>
    </submittedName>
</protein>
<sequence>MSFSPKVETVMLTGNLWELYGGVLGLSEREKPSTLVFRKLRGIARGVEGKQWTIEDVGFPIRDFKMDPSQDLLVMLELLPEPPVGGFAPCRIHIRSLTGNEAHPFARNPVIVTSIQAPNNDVLAFNIQFCGDRLGIMFEYSPADDRRGDMDIIVYNWRTATVLFRMYGINSPIEAYTFLSEEHILLGIA</sequence>
<organism evidence="1 2">
    <name type="scientific">Gloeophyllum trabeum (strain ATCC 11539 / FP-39264 / Madison 617)</name>
    <name type="common">Brown rot fungus</name>
    <dbReference type="NCBI Taxonomy" id="670483"/>
    <lineage>
        <taxon>Eukaryota</taxon>
        <taxon>Fungi</taxon>
        <taxon>Dikarya</taxon>
        <taxon>Basidiomycota</taxon>
        <taxon>Agaricomycotina</taxon>
        <taxon>Agaricomycetes</taxon>
        <taxon>Gloeophyllales</taxon>
        <taxon>Gloeophyllaceae</taxon>
        <taxon>Gloeophyllum</taxon>
    </lineage>
</organism>
<dbReference type="OrthoDB" id="3256413at2759"/>
<dbReference type="Proteomes" id="UP000030669">
    <property type="component" value="Unassembled WGS sequence"/>
</dbReference>
<evidence type="ECO:0000313" key="1">
    <source>
        <dbReference type="EMBL" id="EPQ55941.1"/>
    </source>
</evidence>
<proteinExistence type="predicted"/>
<name>S7Q7F7_GLOTA</name>
<dbReference type="AlphaFoldDB" id="S7Q7F7"/>
<dbReference type="STRING" id="670483.S7Q7F7"/>
<reference evidence="1 2" key="1">
    <citation type="journal article" date="2012" name="Science">
        <title>The Paleozoic origin of enzymatic lignin decomposition reconstructed from 31 fungal genomes.</title>
        <authorList>
            <person name="Floudas D."/>
            <person name="Binder M."/>
            <person name="Riley R."/>
            <person name="Barry K."/>
            <person name="Blanchette R.A."/>
            <person name="Henrissat B."/>
            <person name="Martinez A.T."/>
            <person name="Otillar R."/>
            <person name="Spatafora J.W."/>
            <person name="Yadav J.S."/>
            <person name="Aerts A."/>
            <person name="Benoit I."/>
            <person name="Boyd A."/>
            <person name="Carlson A."/>
            <person name="Copeland A."/>
            <person name="Coutinho P.M."/>
            <person name="de Vries R.P."/>
            <person name="Ferreira P."/>
            <person name="Findley K."/>
            <person name="Foster B."/>
            <person name="Gaskell J."/>
            <person name="Glotzer D."/>
            <person name="Gorecki P."/>
            <person name="Heitman J."/>
            <person name="Hesse C."/>
            <person name="Hori C."/>
            <person name="Igarashi K."/>
            <person name="Jurgens J.A."/>
            <person name="Kallen N."/>
            <person name="Kersten P."/>
            <person name="Kohler A."/>
            <person name="Kuees U."/>
            <person name="Kumar T.K.A."/>
            <person name="Kuo A."/>
            <person name="LaButti K."/>
            <person name="Larrondo L.F."/>
            <person name="Lindquist E."/>
            <person name="Ling A."/>
            <person name="Lombard V."/>
            <person name="Lucas S."/>
            <person name="Lundell T."/>
            <person name="Martin R."/>
            <person name="McLaughlin D.J."/>
            <person name="Morgenstern I."/>
            <person name="Morin E."/>
            <person name="Murat C."/>
            <person name="Nagy L.G."/>
            <person name="Nolan M."/>
            <person name="Ohm R.A."/>
            <person name="Patyshakuliyeva A."/>
            <person name="Rokas A."/>
            <person name="Ruiz-Duenas F.J."/>
            <person name="Sabat G."/>
            <person name="Salamov A."/>
            <person name="Samejima M."/>
            <person name="Schmutz J."/>
            <person name="Slot J.C."/>
            <person name="St John F."/>
            <person name="Stenlid J."/>
            <person name="Sun H."/>
            <person name="Sun S."/>
            <person name="Syed K."/>
            <person name="Tsang A."/>
            <person name="Wiebenga A."/>
            <person name="Young D."/>
            <person name="Pisabarro A."/>
            <person name="Eastwood D.C."/>
            <person name="Martin F."/>
            <person name="Cullen D."/>
            <person name="Grigoriev I.V."/>
            <person name="Hibbett D.S."/>
        </authorList>
    </citation>
    <scope>NUCLEOTIDE SEQUENCE [LARGE SCALE GENOMIC DNA]</scope>
    <source>
        <strain evidence="1 2">ATCC 11539</strain>
    </source>
</reference>
<dbReference type="EMBL" id="KB469301">
    <property type="protein sequence ID" value="EPQ55941.1"/>
    <property type="molecule type" value="Genomic_DNA"/>
</dbReference>
<dbReference type="GeneID" id="19301856"/>
<dbReference type="RefSeq" id="XP_007865955.1">
    <property type="nucleotide sequence ID" value="XM_007867764.1"/>
</dbReference>
<accession>S7Q7F7</accession>
<evidence type="ECO:0000313" key="2">
    <source>
        <dbReference type="Proteomes" id="UP000030669"/>
    </source>
</evidence>
<dbReference type="KEGG" id="gtr:GLOTRDRAFT_129144"/>
<keyword evidence="2" id="KW-1185">Reference proteome</keyword>
<dbReference type="HOGENOM" id="CLU_1434575_0_0_1"/>